<dbReference type="EMBL" id="CABVHU010000006">
    <property type="protein sequence ID" value="VVO04212.1"/>
    <property type="molecule type" value="Genomic_DNA"/>
</dbReference>
<gene>
    <name evidence="1" type="ORF">PS833_02909</name>
</gene>
<sequence>MLQLVQLTDAVMVLSEAVIHDHVRTGLVKVLDGNVIDGLAPYGIILRKGAPRSRELQHFWHCGGQVRVSLRETSRHKATAPNDAQAELDR</sequence>
<accession>A0A5E7D9K7</accession>
<evidence type="ECO:0000313" key="1">
    <source>
        <dbReference type="EMBL" id="VVO04212.1"/>
    </source>
</evidence>
<proteinExistence type="predicted"/>
<reference evidence="1 2" key="1">
    <citation type="submission" date="2019-09" db="EMBL/GenBank/DDBJ databases">
        <authorList>
            <person name="Chandra G."/>
            <person name="Truman W A."/>
        </authorList>
    </citation>
    <scope>NUCLEOTIDE SEQUENCE [LARGE SCALE GENOMIC DNA]</scope>
    <source>
        <strain evidence="1">PS833</strain>
    </source>
</reference>
<dbReference type="Proteomes" id="UP000409037">
    <property type="component" value="Unassembled WGS sequence"/>
</dbReference>
<name>A0A5E7D9K7_PSEFL</name>
<dbReference type="AlphaFoldDB" id="A0A5E7D9K7"/>
<protein>
    <submittedName>
        <fullName evidence="1">Uncharacterized protein</fullName>
    </submittedName>
</protein>
<evidence type="ECO:0000313" key="2">
    <source>
        <dbReference type="Proteomes" id="UP000409037"/>
    </source>
</evidence>
<organism evidence="1 2">
    <name type="scientific">Pseudomonas fluorescens</name>
    <dbReference type="NCBI Taxonomy" id="294"/>
    <lineage>
        <taxon>Bacteria</taxon>
        <taxon>Pseudomonadati</taxon>
        <taxon>Pseudomonadota</taxon>
        <taxon>Gammaproteobacteria</taxon>
        <taxon>Pseudomonadales</taxon>
        <taxon>Pseudomonadaceae</taxon>
        <taxon>Pseudomonas</taxon>
    </lineage>
</organism>